<proteinExistence type="predicted"/>
<organism evidence="1">
    <name type="scientific">Anguilla anguilla</name>
    <name type="common">European freshwater eel</name>
    <name type="synonym">Muraena anguilla</name>
    <dbReference type="NCBI Taxonomy" id="7936"/>
    <lineage>
        <taxon>Eukaryota</taxon>
        <taxon>Metazoa</taxon>
        <taxon>Chordata</taxon>
        <taxon>Craniata</taxon>
        <taxon>Vertebrata</taxon>
        <taxon>Euteleostomi</taxon>
        <taxon>Actinopterygii</taxon>
        <taxon>Neopterygii</taxon>
        <taxon>Teleostei</taxon>
        <taxon>Anguilliformes</taxon>
        <taxon>Anguillidae</taxon>
        <taxon>Anguilla</taxon>
    </lineage>
</organism>
<dbReference type="AlphaFoldDB" id="A0A0E9XU30"/>
<name>A0A0E9XU30_ANGAN</name>
<dbReference type="EMBL" id="GBXM01002393">
    <property type="protein sequence ID" value="JAI06185.1"/>
    <property type="molecule type" value="Transcribed_RNA"/>
</dbReference>
<reference evidence="1" key="2">
    <citation type="journal article" date="2015" name="Fish Shellfish Immunol.">
        <title>Early steps in the European eel (Anguilla anguilla)-Vibrio vulnificus interaction in the gills: Role of the RtxA13 toxin.</title>
        <authorList>
            <person name="Callol A."/>
            <person name="Pajuelo D."/>
            <person name="Ebbesson L."/>
            <person name="Teles M."/>
            <person name="MacKenzie S."/>
            <person name="Amaro C."/>
        </authorList>
    </citation>
    <scope>NUCLEOTIDE SEQUENCE</scope>
</reference>
<protein>
    <submittedName>
        <fullName evidence="1">Uncharacterized protein</fullName>
    </submittedName>
</protein>
<accession>A0A0E9XU30</accession>
<sequence>MSMRMSMSTSTSTGTQIRWWKWMKNCGVRSRLG</sequence>
<reference evidence="1" key="1">
    <citation type="submission" date="2014-11" db="EMBL/GenBank/DDBJ databases">
        <authorList>
            <person name="Amaro Gonzalez C."/>
        </authorList>
    </citation>
    <scope>NUCLEOTIDE SEQUENCE</scope>
</reference>
<evidence type="ECO:0000313" key="1">
    <source>
        <dbReference type="EMBL" id="JAI06185.1"/>
    </source>
</evidence>